<dbReference type="PROSITE" id="PS50211">
    <property type="entry name" value="DENN"/>
    <property type="match status" value="1"/>
</dbReference>
<dbReference type="PANTHER" id="PTHR15288">
    <property type="entry name" value="DENN DOMAIN-CONTAINING PROTEIN 2"/>
    <property type="match status" value="1"/>
</dbReference>
<dbReference type="InterPro" id="IPR001194">
    <property type="entry name" value="cDENN_dom"/>
</dbReference>
<dbReference type="Pfam" id="PF02141">
    <property type="entry name" value="DENN"/>
    <property type="match status" value="1"/>
</dbReference>
<feature type="compositionally biased region" description="Acidic residues" evidence="1">
    <location>
        <begin position="255"/>
        <end position="268"/>
    </location>
</feature>
<evidence type="ECO:0000256" key="1">
    <source>
        <dbReference type="SAM" id="MobiDB-lite"/>
    </source>
</evidence>
<dbReference type="SMART" id="SM00799">
    <property type="entry name" value="DENN"/>
    <property type="match status" value="1"/>
</dbReference>
<organism evidence="3 4">
    <name type="scientific">Ridgeia piscesae</name>
    <name type="common">Tubeworm</name>
    <dbReference type="NCBI Taxonomy" id="27915"/>
    <lineage>
        <taxon>Eukaryota</taxon>
        <taxon>Metazoa</taxon>
        <taxon>Spiralia</taxon>
        <taxon>Lophotrochozoa</taxon>
        <taxon>Annelida</taxon>
        <taxon>Polychaeta</taxon>
        <taxon>Sedentaria</taxon>
        <taxon>Canalipalpata</taxon>
        <taxon>Sabellida</taxon>
        <taxon>Siboglinidae</taxon>
        <taxon>Ridgeia</taxon>
    </lineage>
</organism>
<dbReference type="EMBL" id="JAODUO010000204">
    <property type="protein sequence ID" value="KAK2186329.1"/>
    <property type="molecule type" value="Genomic_DNA"/>
</dbReference>
<dbReference type="InterPro" id="IPR005113">
    <property type="entry name" value="uDENN_dom"/>
</dbReference>
<feature type="region of interest" description="Disordered" evidence="1">
    <location>
        <begin position="54"/>
        <end position="174"/>
    </location>
</feature>
<accession>A0AAD9P188</accession>
<evidence type="ECO:0000313" key="3">
    <source>
        <dbReference type="EMBL" id="KAK2186329.1"/>
    </source>
</evidence>
<dbReference type="SMART" id="SM00801">
    <property type="entry name" value="dDENN"/>
    <property type="match status" value="1"/>
</dbReference>
<dbReference type="Gene3D" id="3.30.450.200">
    <property type="match status" value="1"/>
</dbReference>
<dbReference type="Proteomes" id="UP001209878">
    <property type="component" value="Unassembled WGS sequence"/>
</dbReference>
<sequence length="852" mass="96218">MGDPDTQQEGIPTVKDLSRLFTNNLTEQARSKTKDIPDSPLQVDDVSDIYAVVNKPHTKMDQDSIYSNSGAINQRGPAQSSQSDQCVYAPVPASPKPPPPVKPPRTFAHDAYLLRKGSSKPKPKLTSLSEAPENPCDDTKSSPMVKRMTRPTASPYEAIPEIREPKPKVAPQYHRRQANAYEEIEDCRTELREVPLVSEYEDIAACRPGKQLGEHDIKRGSNLYRRRPVSAKRPLSRPPPPPRPPLPSLTAPPGDQDENNPVETLESDEIFVNPMYVERPDNTQTKTVIGSDGKLKRYKSDEYLYGKPPEVHPYYNDPVDCVRTQKPMITEHGVVLDTCDDSDNEVDIEQHRHRITHVSNTREKYGTLPRRESGVSQLFDYALIVSLGLNPDLNQNETRVLFHFPLQAADDVKHISEFCFPDVSTWKPTPYGESETYSFVLTNETGQRQYGHCRRIVPTGQSQPEVLCVVSPVQMSSFYDQLLKAVEKKRENSLDHAKDLLQSAYGRPMPLPGDEAWIRAPAAGTKRDTLVLRRSRDSKCDDVPFDLLLSKLSLEDLLKVFGSILLERRIIFLARTLSTLTGCVHALVSLMYPFEWAYTFIPVLPPSMIEICCAPTPFIVGVLSEMQSKLRLLPMEQVLIVDLDASVIVQNIGDEGGIIPRKLQKALVAAIKDESDGMGAFGMCADSPVPVANKTTIVFEAFLRMFVETIGHYTEYIVTQQDGRRVFEKEWFVKAVSSKSIRMFLEWFTQTQHFEEFINLRMEDDHSQSVFETRVYEYRVEMEEMPTSHNPKSVGKKMINFIVESGTLIPNTTLTFTWATVLFLSLCQFISSKLHSLLASPTFVHLSFHDSV</sequence>
<dbReference type="Gene3D" id="3.40.50.11500">
    <property type="match status" value="1"/>
</dbReference>
<dbReference type="InterPro" id="IPR037516">
    <property type="entry name" value="Tripartite_DENN"/>
</dbReference>
<dbReference type="SMART" id="SM00800">
    <property type="entry name" value="uDENN"/>
    <property type="match status" value="1"/>
</dbReference>
<comment type="caution">
    <text evidence="3">The sequence shown here is derived from an EMBL/GenBank/DDBJ whole genome shotgun (WGS) entry which is preliminary data.</text>
</comment>
<dbReference type="AlphaFoldDB" id="A0AAD9P188"/>
<keyword evidence="4" id="KW-1185">Reference proteome</keyword>
<dbReference type="InterPro" id="IPR005112">
    <property type="entry name" value="dDENN_dom"/>
</dbReference>
<gene>
    <name evidence="3" type="ORF">NP493_205g00004</name>
</gene>
<dbReference type="Pfam" id="PF03456">
    <property type="entry name" value="uDENN"/>
    <property type="match status" value="1"/>
</dbReference>
<feature type="compositionally biased region" description="Pro residues" evidence="1">
    <location>
        <begin position="236"/>
        <end position="247"/>
    </location>
</feature>
<dbReference type="PANTHER" id="PTHR15288:SF0">
    <property type="entry name" value="UDENN DOMAIN-CONTAINING PROTEIN"/>
    <property type="match status" value="1"/>
</dbReference>
<feature type="compositionally biased region" description="Pro residues" evidence="1">
    <location>
        <begin position="92"/>
        <end position="103"/>
    </location>
</feature>
<dbReference type="InterPro" id="IPR043153">
    <property type="entry name" value="DENN_C"/>
</dbReference>
<evidence type="ECO:0000313" key="4">
    <source>
        <dbReference type="Proteomes" id="UP001209878"/>
    </source>
</evidence>
<dbReference type="InterPro" id="IPR051942">
    <property type="entry name" value="DENN_domain_containing_2"/>
</dbReference>
<protein>
    <recommendedName>
        <fullName evidence="2">UDENN domain-containing protein</fullName>
    </recommendedName>
</protein>
<dbReference type="FunFam" id="3.40.50.11500:FF:000004">
    <property type="entry name" value="DENN domain-containing protein 2C isoform X1"/>
    <property type="match status" value="1"/>
</dbReference>
<proteinExistence type="predicted"/>
<reference evidence="3" key="1">
    <citation type="journal article" date="2023" name="Mol. Biol. Evol.">
        <title>Third-Generation Sequencing Reveals the Adaptive Role of the Epigenome in Three Deep-Sea Polychaetes.</title>
        <authorList>
            <person name="Perez M."/>
            <person name="Aroh O."/>
            <person name="Sun Y."/>
            <person name="Lan Y."/>
            <person name="Juniper S.K."/>
            <person name="Young C.R."/>
            <person name="Angers B."/>
            <person name="Qian P.Y."/>
        </authorList>
    </citation>
    <scope>NUCLEOTIDE SEQUENCE</scope>
    <source>
        <strain evidence="3">R07B-5</strain>
    </source>
</reference>
<feature type="region of interest" description="Disordered" evidence="1">
    <location>
        <begin position="206"/>
        <end position="268"/>
    </location>
</feature>
<evidence type="ECO:0000259" key="2">
    <source>
        <dbReference type="PROSITE" id="PS50211"/>
    </source>
</evidence>
<feature type="compositionally biased region" description="Polar residues" evidence="1">
    <location>
        <begin position="64"/>
        <end position="85"/>
    </location>
</feature>
<dbReference type="Pfam" id="PF03455">
    <property type="entry name" value="dDENN"/>
    <property type="match status" value="1"/>
</dbReference>
<name>A0AAD9P188_RIDPI</name>
<feature type="domain" description="UDENN" evidence="2">
    <location>
        <begin position="382"/>
        <end position="768"/>
    </location>
</feature>